<evidence type="ECO:0000259" key="1">
    <source>
        <dbReference type="PROSITE" id="PS50173"/>
    </source>
</evidence>
<dbReference type="Proteomes" id="UP000234740">
    <property type="component" value="Unassembled WGS sequence"/>
</dbReference>
<protein>
    <submittedName>
        <fullName evidence="2">UV-resistance</fullName>
    </submittedName>
</protein>
<dbReference type="InterPro" id="IPR043502">
    <property type="entry name" value="DNA/RNA_pol_sf"/>
</dbReference>
<evidence type="ECO:0000313" key="3">
    <source>
        <dbReference type="Proteomes" id="UP000234740"/>
    </source>
</evidence>
<dbReference type="PROSITE" id="PS50173">
    <property type="entry name" value="UMUC"/>
    <property type="match status" value="1"/>
</dbReference>
<dbReference type="AlphaFoldDB" id="A0AB36X3G5"/>
<accession>A0AB36X3G5</accession>
<sequence>MMKLFIDDEPHGVFFLIDNKSFYASCEAVARGLNPLKVPLVVLSEAENTNGGLILATSPEAKACGVSKNTSAAFLCLLSNRSYFMVH</sequence>
<dbReference type="EMBL" id="PKKC01000012">
    <property type="protein sequence ID" value="PKZ90109.1"/>
    <property type="molecule type" value="Genomic_DNA"/>
</dbReference>
<reference evidence="2 3" key="1">
    <citation type="submission" date="2017-12" db="EMBL/GenBank/DDBJ databases">
        <title>Phylogenetic diversity of female urinary microbiome.</title>
        <authorList>
            <person name="Thomas-White K."/>
            <person name="Wolfe A.J."/>
        </authorList>
    </citation>
    <scope>NUCLEOTIDE SEQUENCE [LARGE SCALE GENOMIC DNA]</scope>
    <source>
        <strain evidence="2 3">UMB0099</strain>
    </source>
</reference>
<dbReference type="Gene3D" id="3.40.1170.60">
    <property type="match status" value="1"/>
</dbReference>
<evidence type="ECO:0000313" key="2">
    <source>
        <dbReference type="EMBL" id="PKZ90109.1"/>
    </source>
</evidence>
<organism evidence="2 3">
    <name type="scientific">Lactobacillus gasseri</name>
    <dbReference type="NCBI Taxonomy" id="1596"/>
    <lineage>
        <taxon>Bacteria</taxon>
        <taxon>Bacillati</taxon>
        <taxon>Bacillota</taxon>
        <taxon>Bacilli</taxon>
        <taxon>Lactobacillales</taxon>
        <taxon>Lactobacillaceae</taxon>
        <taxon>Lactobacillus</taxon>
    </lineage>
</organism>
<proteinExistence type="predicted"/>
<feature type="domain" description="UmuC" evidence="1">
    <location>
        <begin position="14"/>
        <end position="66"/>
    </location>
</feature>
<dbReference type="SUPFAM" id="SSF56672">
    <property type="entry name" value="DNA/RNA polymerases"/>
    <property type="match status" value="1"/>
</dbReference>
<gene>
    <name evidence="2" type="ORF">CYJ86_09630</name>
</gene>
<dbReference type="InterPro" id="IPR001126">
    <property type="entry name" value="UmuC"/>
</dbReference>
<dbReference type="GO" id="GO:0006281">
    <property type="term" value="P:DNA repair"/>
    <property type="evidence" value="ECO:0007669"/>
    <property type="project" value="InterPro"/>
</dbReference>
<name>A0AB36X3G5_LACGS</name>
<comment type="caution">
    <text evidence="2">The sequence shown here is derived from an EMBL/GenBank/DDBJ whole genome shotgun (WGS) entry which is preliminary data.</text>
</comment>
<dbReference type="Pfam" id="PF00817">
    <property type="entry name" value="IMS"/>
    <property type="match status" value="1"/>
</dbReference>